<comment type="similarity">
    <text evidence="10">Belongs to the DHHC palmitoyltransferase family.</text>
</comment>
<feature type="transmembrane region" description="Helical" evidence="10">
    <location>
        <begin position="56"/>
        <end position="77"/>
    </location>
</feature>
<evidence type="ECO:0000256" key="5">
    <source>
        <dbReference type="ARBA" id="ARBA00023136"/>
    </source>
</evidence>
<comment type="catalytic activity">
    <reaction evidence="9 10">
        <text>L-cysteinyl-[protein] + hexadecanoyl-CoA = S-hexadecanoyl-L-cysteinyl-[protein] + CoA</text>
        <dbReference type="Rhea" id="RHEA:36683"/>
        <dbReference type="Rhea" id="RHEA-COMP:10131"/>
        <dbReference type="Rhea" id="RHEA-COMP:11032"/>
        <dbReference type="ChEBI" id="CHEBI:29950"/>
        <dbReference type="ChEBI" id="CHEBI:57287"/>
        <dbReference type="ChEBI" id="CHEBI:57379"/>
        <dbReference type="ChEBI" id="CHEBI:74151"/>
        <dbReference type="EC" id="2.3.1.225"/>
    </reaction>
</comment>
<dbReference type="VEuPathDB" id="FungiDB:AeMF1_009869"/>
<keyword evidence="13" id="KW-1185">Reference proteome</keyword>
<keyword evidence="7" id="KW-0449">Lipoprotein</keyword>
<evidence type="ECO:0000256" key="8">
    <source>
        <dbReference type="ARBA" id="ARBA00023315"/>
    </source>
</evidence>
<keyword evidence="8 10" id="KW-0012">Acyltransferase</keyword>
<evidence type="ECO:0000256" key="7">
    <source>
        <dbReference type="ARBA" id="ARBA00023288"/>
    </source>
</evidence>
<evidence type="ECO:0000256" key="2">
    <source>
        <dbReference type="ARBA" id="ARBA00022679"/>
    </source>
</evidence>
<accession>A0A6G0X6K8</accession>
<keyword evidence="6" id="KW-0564">Palmitate</keyword>
<dbReference type="GO" id="GO:0005794">
    <property type="term" value="C:Golgi apparatus"/>
    <property type="evidence" value="ECO:0007669"/>
    <property type="project" value="TreeGrafter"/>
</dbReference>
<dbReference type="GO" id="GO:0019706">
    <property type="term" value="F:protein-cysteine S-palmitoyltransferase activity"/>
    <property type="evidence" value="ECO:0007669"/>
    <property type="project" value="UniProtKB-EC"/>
</dbReference>
<comment type="domain">
    <text evidence="10">The DHHC domain is required for palmitoyltransferase activity.</text>
</comment>
<keyword evidence="4 10" id="KW-1133">Transmembrane helix</keyword>
<dbReference type="PANTHER" id="PTHR22883">
    <property type="entry name" value="ZINC FINGER DHHC DOMAIN CONTAINING PROTEIN"/>
    <property type="match status" value="1"/>
</dbReference>
<gene>
    <name evidence="12" type="ORF">Ae201684_007941</name>
</gene>
<feature type="domain" description="Palmitoyltransferase DHHC" evidence="11">
    <location>
        <begin position="121"/>
        <end position="190"/>
    </location>
</feature>
<dbReference type="Pfam" id="PF01529">
    <property type="entry name" value="DHHC"/>
    <property type="match status" value="1"/>
</dbReference>
<comment type="subcellular location">
    <subcellularLocation>
        <location evidence="1">Endomembrane system</location>
        <topology evidence="1">Multi-pass membrane protein</topology>
    </subcellularLocation>
</comment>
<dbReference type="EMBL" id="VJMJ01000094">
    <property type="protein sequence ID" value="KAF0735622.1"/>
    <property type="molecule type" value="Genomic_DNA"/>
</dbReference>
<reference evidence="12 13" key="1">
    <citation type="submission" date="2019-07" db="EMBL/GenBank/DDBJ databases">
        <title>Genomics analysis of Aphanomyces spp. identifies a new class of oomycete effector associated with host adaptation.</title>
        <authorList>
            <person name="Gaulin E."/>
        </authorList>
    </citation>
    <scope>NUCLEOTIDE SEQUENCE [LARGE SCALE GENOMIC DNA]</scope>
    <source>
        <strain evidence="12 13">ATCC 201684</strain>
    </source>
</reference>
<keyword evidence="5 10" id="KW-0472">Membrane</keyword>
<proteinExistence type="inferred from homology"/>
<evidence type="ECO:0000256" key="9">
    <source>
        <dbReference type="ARBA" id="ARBA00048048"/>
    </source>
</evidence>
<name>A0A6G0X6K8_9STRA</name>
<dbReference type="InterPro" id="IPR039859">
    <property type="entry name" value="PFA4/ZDH16/20/ERF2-like"/>
</dbReference>
<dbReference type="GO" id="GO:0005783">
    <property type="term" value="C:endoplasmic reticulum"/>
    <property type="evidence" value="ECO:0007669"/>
    <property type="project" value="TreeGrafter"/>
</dbReference>
<dbReference type="Proteomes" id="UP000481153">
    <property type="component" value="Unassembled WGS sequence"/>
</dbReference>
<keyword evidence="3 10" id="KW-0812">Transmembrane</keyword>
<evidence type="ECO:0000313" key="12">
    <source>
        <dbReference type="EMBL" id="KAF0735622.1"/>
    </source>
</evidence>
<sequence>MQVNDEDEAATFLAKKQAFCWIEPAFHRGKSLVVRTRRAICGLGPRWCSVGPHWPLMLVTFVVFTAFGMFTICVVVTNPETSWMEALGGTFLVLSSLLSYALVGCTDPGVVHFNPVMKDPTDTFCDYCESFRPTGTTHCSECQVCILEYDHHCPWTGKCIGKNNLSYFYLWLFTLVLSFVYEMVQLTTYLLPPP</sequence>
<dbReference type="EC" id="2.3.1.225" evidence="10"/>
<evidence type="ECO:0000313" key="13">
    <source>
        <dbReference type="Proteomes" id="UP000481153"/>
    </source>
</evidence>
<evidence type="ECO:0000256" key="3">
    <source>
        <dbReference type="ARBA" id="ARBA00022692"/>
    </source>
</evidence>
<evidence type="ECO:0000256" key="4">
    <source>
        <dbReference type="ARBA" id="ARBA00022989"/>
    </source>
</evidence>
<dbReference type="GO" id="GO:0006612">
    <property type="term" value="P:protein targeting to membrane"/>
    <property type="evidence" value="ECO:0007669"/>
    <property type="project" value="TreeGrafter"/>
</dbReference>
<dbReference type="PANTHER" id="PTHR22883:SF43">
    <property type="entry name" value="PALMITOYLTRANSFERASE APP"/>
    <property type="match status" value="1"/>
</dbReference>
<evidence type="ECO:0000256" key="10">
    <source>
        <dbReference type="RuleBase" id="RU079119"/>
    </source>
</evidence>
<comment type="caution">
    <text evidence="12">The sequence shown here is derived from an EMBL/GenBank/DDBJ whole genome shotgun (WGS) entry which is preliminary data.</text>
</comment>
<evidence type="ECO:0000259" key="11">
    <source>
        <dbReference type="Pfam" id="PF01529"/>
    </source>
</evidence>
<dbReference type="InterPro" id="IPR001594">
    <property type="entry name" value="Palmitoyltrfase_DHHC"/>
</dbReference>
<organism evidence="12 13">
    <name type="scientific">Aphanomyces euteiches</name>
    <dbReference type="NCBI Taxonomy" id="100861"/>
    <lineage>
        <taxon>Eukaryota</taxon>
        <taxon>Sar</taxon>
        <taxon>Stramenopiles</taxon>
        <taxon>Oomycota</taxon>
        <taxon>Saprolegniomycetes</taxon>
        <taxon>Saprolegniales</taxon>
        <taxon>Verrucalvaceae</taxon>
        <taxon>Aphanomyces</taxon>
    </lineage>
</organism>
<protein>
    <recommendedName>
        <fullName evidence="10">Palmitoyltransferase</fullName>
        <ecNumber evidence="10">2.3.1.225</ecNumber>
    </recommendedName>
</protein>
<keyword evidence="2 10" id="KW-0808">Transferase</keyword>
<dbReference type="AlphaFoldDB" id="A0A6G0X6K8"/>
<feature type="transmembrane region" description="Helical" evidence="10">
    <location>
        <begin position="168"/>
        <end position="191"/>
    </location>
</feature>
<evidence type="ECO:0000256" key="1">
    <source>
        <dbReference type="ARBA" id="ARBA00004127"/>
    </source>
</evidence>
<dbReference type="PROSITE" id="PS50216">
    <property type="entry name" value="DHHC"/>
    <property type="match status" value="1"/>
</dbReference>
<evidence type="ECO:0000256" key="6">
    <source>
        <dbReference type="ARBA" id="ARBA00023139"/>
    </source>
</evidence>